<protein>
    <submittedName>
        <fullName evidence="2">Uncharacterized protein</fullName>
    </submittedName>
</protein>
<accession>A0A166BCY3</accession>
<feature type="transmembrane region" description="Helical" evidence="1">
    <location>
        <begin position="33"/>
        <end position="54"/>
    </location>
</feature>
<dbReference type="EMBL" id="LWMU01000057">
    <property type="protein sequence ID" value="KZX13166.1"/>
    <property type="molecule type" value="Genomic_DNA"/>
</dbReference>
<dbReference type="PATRIC" id="fig|66851.6.peg.929"/>
<feature type="transmembrane region" description="Helical" evidence="1">
    <location>
        <begin position="86"/>
        <end position="106"/>
    </location>
</feature>
<organism evidence="2 3">
    <name type="scientific">Methanobrevibacter oralis</name>
    <dbReference type="NCBI Taxonomy" id="66851"/>
    <lineage>
        <taxon>Archaea</taxon>
        <taxon>Methanobacteriati</taxon>
        <taxon>Methanobacteriota</taxon>
        <taxon>Methanomada group</taxon>
        <taxon>Methanobacteria</taxon>
        <taxon>Methanobacteriales</taxon>
        <taxon>Methanobacteriaceae</taxon>
        <taxon>Methanobrevibacter</taxon>
    </lineage>
</organism>
<evidence type="ECO:0000313" key="3">
    <source>
        <dbReference type="Proteomes" id="UP000077428"/>
    </source>
</evidence>
<feature type="transmembrane region" description="Helical" evidence="1">
    <location>
        <begin position="112"/>
        <end position="131"/>
    </location>
</feature>
<evidence type="ECO:0000256" key="1">
    <source>
        <dbReference type="SAM" id="Phobius"/>
    </source>
</evidence>
<keyword evidence="1" id="KW-1133">Transmembrane helix</keyword>
<proteinExistence type="predicted"/>
<sequence>MDLISGYLLIIVLLLTINISLFLGNFKLNNIELLGISTTISLLSFISIYLSRYFQSDLSFMLNYFFIILSLILFFIFLFYFKNRKYLVLSIVILIGVFVGSIFILSSQTSQFNFLYSLFVFILVFLIYQITKLLYHAKREYPVIIGEFTSLSTILIFIFGLTYFSTLNLNQEMFSSFLILTPTYQLIHVIILLVVILIVGVLYDDNRGKL</sequence>
<feature type="transmembrane region" description="Helical" evidence="1">
    <location>
        <begin position="184"/>
        <end position="203"/>
    </location>
</feature>
<name>A0A166BCY3_METOA</name>
<reference evidence="3" key="1">
    <citation type="journal article" date="2016" name="Genome Announc.">
        <title>Draft Genome Sequences of Methanobrevibacter curvatus DSM11111, Methanobrevibacter cuticularis DSM11139, Methanobrevibacter filiformis DSM11501, and Methanobrevibacter oralis DSM7256.</title>
        <authorList>
            <person name="Poehlein A."/>
            <person name="Seedorf H."/>
        </authorList>
    </citation>
    <scope>NUCLEOTIDE SEQUENCE [LARGE SCALE GENOMIC DNA]</scope>
    <source>
        <strain evidence="3">DSM 7256 / JCM 30027 / ZR</strain>
    </source>
</reference>
<gene>
    <name evidence="2" type="ORF">MBORA_08420</name>
</gene>
<evidence type="ECO:0000313" key="2">
    <source>
        <dbReference type="EMBL" id="KZX13166.1"/>
    </source>
</evidence>
<feature type="transmembrane region" description="Helical" evidence="1">
    <location>
        <begin position="143"/>
        <end position="164"/>
    </location>
</feature>
<feature type="transmembrane region" description="Helical" evidence="1">
    <location>
        <begin position="60"/>
        <end position="81"/>
    </location>
</feature>
<feature type="transmembrane region" description="Helical" evidence="1">
    <location>
        <begin position="6"/>
        <end position="26"/>
    </location>
</feature>
<dbReference type="AlphaFoldDB" id="A0A166BCY3"/>
<keyword evidence="1" id="KW-0472">Membrane</keyword>
<keyword evidence="1" id="KW-0812">Transmembrane</keyword>
<keyword evidence="3" id="KW-1185">Reference proteome</keyword>
<dbReference type="Proteomes" id="UP000077428">
    <property type="component" value="Unassembled WGS sequence"/>
</dbReference>
<dbReference type="STRING" id="66851.MBORA_08420"/>
<comment type="caution">
    <text evidence="2">The sequence shown here is derived from an EMBL/GenBank/DDBJ whole genome shotgun (WGS) entry which is preliminary data.</text>
</comment>